<evidence type="ECO:0008006" key="3">
    <source>
        <dbReference type="Google" id="ProtNLM"/>
    </source>
</evidence>
<dbReference type="EMBL" id="JAGSNF010000025">
    <property type="protein sequence ID" value="MBR7744896.1"/>
    <property type="molecule type" value="Genomic_DNA"/>
</dbReference>
<gene>
    <name evidence="1" type="ORF">KC207_16500</name>
</gene>
<dbReference type="RefSeq" id="WP_211604420.1">
    <property type="nucleotide sequence ID" value="NZ_JAGSNF010000025.1"/>
</dbReference>
<reference evidence="1" key="1">
    <citation type="submission" date="2021-04" db="EMBL/GenBank/DDBJ databases">
        <title>Phycicoccus avicenniae sp. nov., a novel endophytic actinomycetes isolated from branch of Avicennia mariana.</title>
        <authorList>
            <person name="Tuo L."/>
        </authorList>
    </citation>
    <scope>NUCLEOTIDE SEQUENCE</scope>
    <source>
        <strain evidence="1">BSK3Z-2</strain>
    </source>
</reference>
<protein>
    <recommendedName>
        <fullName evidence="3">Kinase</fullName>
    </recommendedName>
</protein>
<sequence>MTALDLAALPEAWRTGVPELPAEDGPSGAAWLSALPGHVAEALDRWTLTVDGPPTAAPQALLLPVRRRDEPLTLVAHRPRRATRTAQVALRT</sequence>
<keyword evidence="2" id="KW-1185">Reference proteome</keyword>
<accession>A0A941DB60</accession>
<organism evidence="1 2">
    <name type="scientific">Phycicoccus avicenniae</name>
    <dbReference type="NCBI Taxonomy" id="2828860"/>
    <lineage>
        <taxon>Bacteria</taxon>
        <taxon>Bacillati</taxon>
        <taxon>Actinomycetota</taxon>
        <taxon>Actinomycetes</taxon>
        <taxon>Micrococcales</taxon>
        <taxon>Intrasporangiaceae</taxon>
        <taxon>Phycicoccus</taxon>
    </lineage>
</organism>
<dbReference type="AlphaFoldDB" id="A0A941DB60"/>
<dbReference type="Proteomes" id="UP000677016">
    <property type="component" value="Unassembled WGS sequence"/>
</dbReference>
<evidence type="ECO:0000313" key="2">
    <source>
        <dbReference type="Proteomes" id="UP000677016"/>
    </source>
</evidence>
<comment type="caution">
    <text evidence="1">The sequence shown here is derived from an EMBL/GenBank/DDBJ whole genome shotgun (WGS) entry which is preliminary data.</text>
</comment>
<proteinExistence type="predicted"/>
<name>A0A941DB60_9MICO</name>
<evidence type="ECO:0000313" key="1">
    <source>
        <dbReference type="EMBL" id="MBR7744896.1"/>
    </source>
</evidence>